<protein>
    <recommendedName>
        <fullName evidence="5">Hydrolase</fullName>
    </recommendedName>
</protein>
<sequence>MFIYNSKLRFLGLFRLALPASSRFLNGLLAATVATALIAIPASAADEPATPETSAPPTPTPAERPPLPSRSDAMSADLLRQLPAKEFVGLKTGADDFAALWRPANVGEPRGVIILLPGEGESADWPRGIGPLRRGLPDHGWHTLSMSLPDSSGRVYPAVANVAEDAAEPLAEEAETGAEQLADDSAPSEAGYLPEETAAVPSEPAIDGTETEKPDEPAAAKADQAEQIAERIEAALAFARSKQPSTIVLVGQGTGGYWAARYLQQVAPSDVRHLAMIQPRQPEGQDERLEQLVPALKLATGDFFYKGGRADLSAAHERLNASRRIQHPAYRQVELPPPTGDRHVDQEQLVRRIRGWLDKQT</sequence>
<feature type="signal peptide" evidence="2">
    <location>
        <begin position="1"/>
        <end position="44"/>
    </location>
</feature>
<name>A0A1M5TV92_9GAMM</name>
<organism evidence="3 4">
    <name type="scientific">Stutzerimonas xanthomarina DSM 18231</name>
    <dbReference type="NCBI Taxonomy" id="1403346"/>
    <lineage>
        <taxon>Bacteria</taxon>
        <taxon>Pseudomonadati</taxon>
        <taxon>Pseudomonadota</taxon>
        <taxon>Gammaproteobacteria</taxon>
        <taxon>Pseudomonadales</taxon>
        <taxon>Pseudomonadaceae</taxon>
        <taxon>Stutzerimonas</taxon>
    </lineage>
</organism>
<dbReference type="Proteomes" id="UP000184000">
    <property type="component" value="Unassembled WGS sequence"/>
</dbReference>
<dbReference type="EMBL" id="FQXA01000009">
    <property type="protein sequence ID" value="SHH54540.1"/>
    <property type="molecule type" value="Genomic_DNA"/>
</dbReference>
<dbReference type="AlphaFoldDB" id="A0A1M5TV92"/>
<dbReference type="RefSeq" id="WP_083380634.1">
    <property type="nucleotide sequence ID" value="NZ_FQXA01000009.1"/>
</dbReference>
<evidence type="ECO:0000313" key="3">
    <source>
        <dbReference type="EMBL" id="SHH54540.1"/>
    </source>
</evidence>
<dbReference type="Pfam" id="PF12048">
    <property type="entry name" value="DUF3530"/>
    <property type="match status" value="1"/>
</dbReference>
<keyword evidence="2" id="KW-0732">Signal</keyword>
<feature type="compositionally biased region" description="Pro residues" evidence="1">
    <location>
        <begin position="54"/>
        <end position="68"/>
    </location>
</feature>
<evidence type="ECO:0008006" key="5">
    <source>
        <dbReference type="Google" id="ProtNLM"/>
    </source>
</evidence>
<evidence type="ECO:0000313" key="4">
    <source>
        <dbReference type="Proteomes" id="UP000184000"/>
    </source>
</evidence>
<dbReference type="SUPFAM" id="SSF53474">
    <property type="entry name" value="alpha/beta-Hydrolases"/>
    <property type="match status" value="1"/>
</dbReference>
<feature type="region of interest" description="Disordered" evidence="1">
    <location>
        <begin position="45"/>
        <end position="71"/>
    </location>
</feature>
<gene>
    <name evidence="3" type="ORF">SAMN02744645_4079</name>
</gene>
<feature type="region of interest" description="Disordered" evidence="1">
    <location>
        <begin position="170"/>
        <end position="222"/>
    </location>
</feature>
<dbReference type="InterPro" id="IPR022529">
    <property type="entry name" value="DUF3530"/>
</dbReference>
<dbReference type="InterPro" id="IPR029058">
    <property type="entry name" value="AB_hydrolase_fold"/>
</dbReference>
<evidence type="ECO:0000256" key="2">
    <source>
        <dbReference type="SAM" id="SignalP"/>
    </source>
</evidence>
<evidence type="ECO:0000256" key="1">
    <source>
        <dbReference type="SAM" id="MobiDB-lite"/>
    </source>
</evidence>
<reference evidence="3 4" key="1">
    <citation type="submission" date="2016-11" db="EMBL/GenBank/DDBJ databases">
        <authorList>
            <person name="Jaros S."/>
            <person name="Januszkiewicz K."/>
            <person name="Wedrychowicz H."/>
        </authorList>
    </citation>
    <scope>NUCLEOTIDE SEQUENCE [LARGE SCALE GENOMIC DNA]</scope>
    <source>
        <strain evidence="3 4">DSM 18231</strain>
    </source>
</reference>
<dbReference type="Gene3D" id="3.40.50.1820">
    <property type="entry name" value="alpha/beta hydrolase"/>
    <property type="match status" value="1"/>
</dbReference>
<feature type="chain" id="PRO_5009914044" description="Hydrolase" evidence="2">
    <location>
        <begin position="45"/>
        <end position="361"/>
    </location>
</feature>
<accession>A0A1M5TV92</accession>
<dbReference type="GeneID" id="98636729"/>
<proteinExistence type="predicted"/>